<gene>
    <name evidence="5" type="ORF">QTG54_010460</name>
</gene>
<dbReference type="PANTHER" id="PTHR47313:SF1">
    <property type="entry name" value="RIBOSOMAL RNA LARGE SUBUNIT METHYLTRANSFERASE K_L"/>
    <property type="match status" value="1"/>
</dbReference>
<keyword evidence="6" id="KW-1185">Reference proteome</keyword>
<dbReference type="PROSITE" id="PS01261">
    <property type="entry name" value="UPF0020"/>
    <property type="match status" value="1"/>
</dbReference>
<dbReference type="Proteomes" id="UP001224775">
    <property type="component" value="Unassembled WGS sequence"/>
</dbReference>
<evidence type="ECO:0000256" key="2">
    <source>
        <dbReference type="ARBA" id="ARBA00022679"/>
    </source>
</evidence>
<dbReference type="AlphaFoldDB" id="A0AAD8Y4Y4"/>
<dbReference type="InterPro" id="IPR053943">
    <property type="entry name" value="RlmKL-like_Mtase_CS"/>
</dbReference>
<dbReference type="GO" id="GO:0052915">
    <property type="term" value="F:23S rRNA (guanine(2445)-N(2))-methyltransferase activity"/>
    <property type="evidence" value="ECO:0007669"/>
    <property type="project" value="UniProtKB-EC"/>
</dbReference>
<evidence type="ECO:0000259" key="4">
    <source>
        <dbReference type="Pfam" id="PF01170"/>
    </source>
</evidence>
<feature type="domain" description="Ribosomal RNA large subunit methyltransferase K/L-like methyltransferase" evidence="4">
    <location>
        <begin position="371"/>
        <end position="544"/>
    </location>
</feature>
<dbReference type="Gene3D" id="3.30.2130.30">
    <property type="match status" value="1"/>
</dbReference>
<keyword evidence="1 5" id="KW-0489">Methyltransferase</keyword>
<dbReference type="GO" id="GO:0043527">
    <property type="term" value="C:tRNA methyltransferase complex"/>
    <property type="evidence" value="ECO:0007669"/>
    <property type="project" value="UniProtKB-ARBA"/>
</dbReference>
<sequence>MMNRVLQNHKTKMMNRVLQNQKMKGCCTIFLNQRLESACRLAPLFGRRHHYASTSSAWQNSNDVHQSQWKNRGQQPRKQTIDKISSSKKKSKEATPKQRQHQQHVTYTKPKSQQFQAPFSVFISCLPGLEPLLLKEVEYLHSYWSSNNDHTASKLGKGRPYILRGGVKLTVPSLHHLYILHLYVGTASHIYLRLNDDNVDSLPPLFRARGFPELQRKVKDLIISQRWDEWLTGHNGGKEKSLVNVQVHVTTSKSKLMHTKAIEERVKQTIGELIPNIASDSNESDEATTKTVRLMTRIDRDVVQLSLDTSLTPLHRRGYRLKPHRAPLREDLAYALLMSGGLMPCWDSQILINSDESFVADLPLPSSRGTNRVLFDPFCGSGTIAIEGASLQLGLPPGRFHPPPMEGTSFCNPALWEEMKSKAMMSVSRAKQDDDPVCVAAGDIDPKALDAAKANAKRAGVDDCIDFIKGSFVSHPLLKQQSKDGKKTNVLDDATQQSLLVVANPPYGKRLSPDETKSTIYRKLANALLSSSSSRSIDCAIVGKDLRIMREAGMPLDVAFSTKHGGLNVVAMAGSLTKPKD</sequence>
<dbReference type="GO" id="GO:0003676">
    <property type="term" value="F:nucleic acid binding"/>
    <property type="evidence" value="ECO:0007669"/>
    <property type="project" value="InterPro"/>
</dbReference>
<dbReference type="EC" id="2.1.1.173" evidence="5"/>
<dbReference type="InterPro" id="IPR002052">
    <property type="entry name" value="DNA_methylase_N6_adenine_CS"/>
</dbReference>
<dbReference type="GO" id="GO:0070043">
    <property type="term" value="F:rRNA (guanine-N7-)-methyltransferase activity"/>
    <property type="evidence" value="ECO:0007669"/>
    <property type="project" value="TreeGrafter"/>
</dbReference>
<proteinExistence type="predicted"/>
<dbReference type="InterPro" id="IPR000241">
    <property type="entry name" value="RlmKL-like_Mtase"/>
</dbReference>
<dbReference type="SUPFAM" id="SSF53335">
    <property type="entry name" value="S-adenosyl-L-methionine-dependent methyltransferases"/>
    <property type="match status" value="1"/>
</dbReference>
<dbReference type="EMBL" id="JATAAI010000019">
    <property type="protein sequence ID" value="KAK1739144.1"/>
    <property type="molecule type" value="Genomic_DNA"/>
</dbReference>
<accession>A0AAD8Y4Y4</accession>
<name>A0AAD8Y4Y4_9STRA</name>
<feature type="compositionally biased region" description="Polar residues" evidence="3">
    <location>
        <begin position="55"/>
        <end position="84"/>
    </location>
</feature>
<dbReference type="InterPro" id="IPR029063">
    <property type="entry name" value="SAM-dependent_MTases_sf"/>
</dbReference>
<evidence type="ECO:0000313" key="5">
    <source>
        <dbReference type="EMBL" id="KAK1739144.1"/>
    </source>
</evidence>
<dbReference type="CDD" id="cd11715">
    <property type="entry name" value="THUMP_AdoMetMT"/>
    <property type="match status" value="1"/>
</dbReference>
<reference evidence="5" key="1">
    <citation type="submission" date="2023-06" db="EMBL/GenBank/DDBJ databases">
        <title>Survivors Of The Sea: Transcriptome response of Skeletonema marinoi to long-term dormancy.</title>
        <authorList>
            <person name="Pinder M.I.M."/>
            <person name="Kourtchenko O."/>
            <person name="Robertson E.K."/>
            <person name="Larsson T."/>
            <person name="Maumus F."/>
            <person name="Osuna-Cruz C.M."/>
            <person name="Vancaester E."/>
            <person name="Stenow R."/>
            <person name="Vandepoele K."/>
            <person name="Ploug H."/>
            <person name="Bruchert V."/>
            <person name="Godhe A."/>
            <person name="Topel M."/>
        </authorList>
    </citation>
    <scope>NUCLEOTIDE SEQUENCE</scope>
    <source>
        <strain evidence="5">R05AC</strain>
    </source>
</reference>
<protein>
    <submittedName>
        <fullName evidence="5">Ribosomal RNA large subunit methyltransferase L</fullName>
        <ecNumber evidence="5">2.1.1.173</ecNumber>
    </submittedName>
</protein>
<evidence type="ECO:0000256" key="1">
    <source>
        <dbReference type="ARBA" id="ARBA00022603"/>
    </source>
</evidence>
<keyword evidence="2 5" id="KW-0808">Transferase</keyword>
<dbReference type="Pfam" id="PF01170">
    <property type="entry name" value="UPF0020"/>
    <property type="match status" value="1"/>
</dbReference>
<evidence type="ECO:0000256" key="3">
    <source>
        <dbReference type="SAM" id="MobiDB-lite"/>
    </source>
</evidence>
<evidence type="ECO:0000313" key="6">
    <source>
        <dbReference type="Proteomes" id="UP001224775"/>
    </source>
</evidence>
<feature type="region of interest" description="Disordered" evidence="3">
    <location>
        <begin position="55"/>
        <end position="111"/>
    </location>
</feature>
<dbReference type="PANTHER" id="PTHR47313">
    <property type="entry name" value="RIBOSOMAL RNA LARGE SUBUNIT METHYLTRANSFERASE K/L"/>
    <property type="match status" value="1"/>
</dbReference>
<comment type="caution">
    <text evidence="5">The sequence shown here is derived from an EMBL/GenBank/DDBJ whole genome shotgun (WGS) entry which is preliminary data.</text>
</comment>
<dbReference type="Gene3D" id="3.40.50.150">
    <property type="entry name" value="Vaccinia Virus protein VP39"/>
    <property type="match status" value="1"/>
</dbReference>
<dbReference type="PROSITE" id="PS00092">
    <property type="entry name" value="N6_MTASE"/>
    <property type="match status" value="1"/>
</dbReference>
<organism evidence="5 6">
    <name type="scientific">Skeletonema marinoi</name>
    <dbReference type="NCBI Taxonomy" id="267567"/>
    <lineage>
        <taxon>Eukaryota</taxon>
        <taxon>Sar</taxon>
        <taxon>Stramenopiles</taxon>
        <taxon>Ochrophyta</taxon>
        <taxon>Bacillariophyta</taxon>
        <taxon>Coscinodiscophyceae</taxon>
        <taxon>Thalassiosirophycidae</taxon>
        <taxon>Thalassiosirales</taxon>
        <taxon>Skeletonemataceae</taxon>
        <taxon>Skeletonema</taxon>
        <taxon>Skeletonema marinoi-dohrnii complex</taxon>
    </lineage>
</organism>